<sequence>MGIRELAKVLKLSVSTVSRALNDSDGVGAETRERVRAAALEHGYAPGKSAASLRRGRLDTIYVRPNTLLAIGTEDQRPDYDYASRSELHLFELADGASAARA</sequence>
<gene>
    <name evidence="5" type="ORF">LMG27952_05557</name>
</gene>
<keyword evidence="6" id="KW-1185">Reference proteome</keyword>
<organism evidence="5 6">
    <name type="scientific">Paraburkholderia hiiakae</name>
    <dbReference type="NCBI Taxonomy" id="1081782"/>
    <lineage>
        <taxon>Bacteria</taxon>
        <taxon>Pseudomonadati</taxon>
        <taxon>Pseudomonadota</taxon>
        <taxon>Betaproteobacteria</taxon>
        <taxon>Burkholderiales</taxon>
        <taxon>Burkholderiaceae</taxon>
        <taxon>Paraburkholderia</taxon>
    </lineage>
</organism>
<evidence type="ECO:0000256" key="2">
    <source>
        <dbReference type="ARBA" id="ARBA00023125"/>
    </source>
</evidence>
<dbReference type="Gene3D" id="2.60.40.1180">
    <property type="entry name" value="Golgi alpha-mannosidase II"/>
    <property type="match status" value="1"/>
</dbReference>
<keyword evidence="2" id="KW-0238">DNA-binding</keyword>
<evidence type="ECO:0000259" key="4">
    <source>
        <dbReference type="PROSITE" id="PS50932"/>
    </source>
</evidence>
<dbReference type="InterPro" id="IPR010982">
    <property type="entry name" value="Lambda_DNA-bd_dom_sf"/>
</dbReference>
<evidence type="ECO:0000313" key="5">
    <source>
        <dbReference type="EMBL" id="CAD6554163.1"/>
    </source>
</evidence>
<dbReference type="PANTHER" id="PTHR30146">
    <property type="entry name" value="LACI-RELATED TRANSCRIPTIONAL REPRESSOR"/>
    <property type="match status" value="1"/>
</dbReference>
<keyword evidence="3" id="KW-0804">Transcription</keyword>
<dbReference type="EMBL" id="CAJHCQ010000017">
    <property type="protein sequence ID" value="CAD6554163.1"/>
    <property type="molecule type" value="Genomic_DNA"/>
</dbReference>
<reference evidence="5 6" key="1">
    <citation type="submission" date="2020-10" db="EMBL/GenBank/DDBJ databases">
        <authorList>
            <person name="Peeters C."/>
        </authorList>
    </citation>
    <scope>NUCLEOTIDE SEQUENCE [LARGE SCALE GENOMIC DNA]</scope>
    <source>
        <strain evidence="5 6">LMG 27952</strain>
    </source>
</reference>
<proteinExistence type="predicted"/>
<dbReference type="PROSITE" id="PS50932">
    <property type="entry name" value="HTH_LACI_2"/>
    <property type="match status" value="1"/>
</dbReference>
<dbReference type="PANTHER" id="PTHR30146:SF138">
    <property type="entry name" value="TRANSCRIPTIONAL REGULATORY PROTEIN"/>
    <property type="match status" value="1"/>
</dbReference>
<dbReference type="RefSeq" id="WP_201699092.1">
    <property type="nucleotide sequence ID" value="NZ_CAJHCQ010000017.1"/>
</dbReference>
<comment type="caution">
    <text evidence="5">The sequence shown here is derived from an EMBL/GenBank/DDBJ whole genome shotgun (WGS) entry which is preliminary data.</text>
</comment>
<dbReference type="Proteomes" id="UP000656319">
    <property type="component" value="Unassembled WGS sequence"/>
</dbReference>
<evidence type="ECO:0000256" key="1">
    <source>
        <dbReference type="ARBA" id="ARBA00023015"/>
    </source>
</evidence>
<keyword evidence="1" id="KW-0805">Transcription regulation</keyword>
<dbReference type="Pfam" id="PF00356">
    <property type="entry name" value="LacI"/>
    <property type="match status" value="1"/>
</dbReference>
<dbReference type="SUPFAM" id="SSF47413">
    <property type="entry name" value="lambda repressor-like DNA-binding domains"/>
    <property type="match status" value="1"/>
</dbReference>
<dbReference type="InterPro" id="IPR000843">
    <property type="entry name" value="HTH_LacI"/>
</dbReference>
<name>A0ABN7I9F5_9BURK</name>
<accession>A0ABN7I9F5</accession>
<dbReference type="Gene3D" id="1.10.260.40">
    <property type="entry name" value="lambda repressor-like DNA-binding domains"/>
    <property type="match status" value="1"/>
</dbReference>
<evidence type="ECO:0000256" key="3">
    <source>
        <dbReference type="ARBA" id="ARBA00023163"/>
    </source>
</evidence>
<dbReference type="SMART" id="SM00354">
    <property type="entry name" value="HTH_LACI"/>
    <property type="match status" value="1"/>
</dbReference>
<dbReference type="CDD" id="cd01392">
    <property type="entry name" value="HTH_LacI"/>
    <property type="match status" value="1"/>
</dbReference>
<dbReference type="InterPro" id="IPR013780">
    <property type="entry name" value="Glyco_hydro_b"/>
</dbReference>
<dbReference type="SUPFAM" id="SSF117125">
    <property type="entry name" value="Putative glucosidase YicI, C-terminal domain"/>
    <property type="match status" value="1"/>
</dbReference>
<protein>
    <recommendedName>
        <fullName evidence="4">HTH lacI-type domain-containing protein</fullName>
    </recommendedName>
</protein>
<evidence type="ECO:0000313" key="6">
    <source>
        <dbReference type="Proteomes" id="UP000656319"/>
    </source>
</evidence>
<feature type="domain" description="HTH lacI-type" evidence="4">
    <location>
        <begin position="1"/>
        <end position="55"/>
    </location>
</feature>